<dbReference type="Proteomes" id="UP000346198">
    <property type="component" value="Unassembled WGS sequence"/>
</dbReference>
<comment type="subcellular location">
    <subcellularLocation>
        <location evidence="1">Cell membrane</location>
        <topology evidence="1">Single-pass membrane protein</topology>
    </subcellularLocation>
    <subcellularLocation>
        <location evidence="7">Cell membrane</location>
        <topology evidence="7">Single-pass type II membrane protein</topology>
    </subcellularLocation>
</comment>
<dbReference type="InterPro" id="IPR003400">
    <property type="entry name" value="ExbD"/>
</dbReference>
<evidence type="ECO:0000256" key="2">
    <source>
        <dbReference type="ARBA" id="ARBA00005811"/>
    </source>
</evidence>
<evidence type="ECO:0000313" key="9">
    <source>
        <dbReference type="EMBL" id="VGO21820.1"/>
    </source>
</evidence>
<accession>A0A6C2UNG6</accession>
<dbReference type="AlphaFoldDB" id="A0A6C2UNG6"/>
<dbReference type="EMBL" id="CAAHFH010000002">
    <property type="protein sequence ID" value="VGO21820.1"/>
    <property type="molecule type" value="Genomic_DNA"/>
</dbReference>
<dbReference type="GO" id="GO:0015031">
    <property type="term" value="P:protein transport"/>
    <property type="evidence" value="ECO:0007669"/>
    <property type="project" value="UniProtKB-KW"/>
</dbReference>
<reference evidence="9 10" key="1">
    <citation type="submission" date="2019-04" db="EMBL/GenBank/DDBJ databases">
        <authorList>
            <person name="Van Vliet M D."/>
        </authorList>
    </citation>
    <scope>NUCLEOTIDE SEQUENCE [LARGE SCALE GENOMIC DNA]</scope>
    <source>
        <strain evidence="9 10">F21</strain>
    </source>
</reference>
<protein>
    <submittedName>
        <fullName evidence="9">Biopolymer transport protein ExbD</fullName>
    </submittedName>
</protein>
<evidence type="ECO:0000256" key="5">
    <source>
        <dbReference type="ARBA" id="ARBA00022989"/>
    </source>
</evidence>
<dbReference type="Pfam" id="PF02472">
    <property type="entry name" value="ExbD"/>
    <property type="match status" value="1"/>
</dbReference>
<keyword evidence="6 8" id="KW-0472">Membrane</keyword>
<keyword evidence="7" id="KW-0813">Transport</keyword>
<keyword evidence="10" id="KW-1185">Reference proteome</keyword>
<evidence type="ECO:0000313" key="10">
    <source>
        <dbReference type="Proteomes" id="UP000346198"/>
    </source>
</evidence>
<keyword evidence="5 8" id="KW-1133">Transmembrane helix</keyword>
<dbReference type="RefSeq" id="WP_136063254.1">
    <property type="nucleotide sequence ID" value="NZ_CAAHFH010000002.1"/>
</dbReference>
<evidence type="ECO:0000256" key="7">
    <source>
        <dbReference type="RuleBase" id="RU003879"/>
    </source>
</evidence>
<evidence type="ECO:0000256" key="6">
    <source>
        <dbReference type="ARBA" id="ARBA00023136"/>
    </source>
</evidence>
<keyword evidence="4 7" id="KW-0812">Transmembrane</keyword>
<evidence type="ECO:0000256" key="4">
    <source>
        <dbReference type="ARBA" id="ARBA00022692"/>
    </source>
</evidence>
<evidence type="ECO:0000256" key="1">
    <source>
        <dbReference type="ARBA" id="ARBA00004162"/>
    </source>
</evidence>
<gene>
    <name evidence="9" type="primary">exbD_3</name>
    <name evidence="9" type="ORF">SCARR_03897</name>
</gene>
<evidence type="ECO:0000256" key="8">
    <source>
        <dbReference type="SAM" id="Phobius"/>
    </source>
</evidence>
<feature type="transmembrane region" description="Helical" evidence="8">
    <location>
        <begin position="21"/>
        <end position="39"/>
    </location>
</feature>
<evidence type="ECO:0000256" key="3">
    <source>
        <dbReference type="ARBA" id="ARBA00022475"/>
    </source>
</evidence>
<name>A0A6C2UNG6_9BACT</name>
<proteinExistence type="inferred from homology"/>
<sequence length="135" mass="14990">MARRTSLVSLGQISDINMTPLMDLTFILLITFIITFPLIEQGVAINLPKGKAADMMDAETRSISLNLEKQLYLDDVPVSHEELASAMSNIGLNEPNTTIYVRADRKLPYGDVVEIMRVLHDANITKMALVTEADQ</sequence>
<keyword evidence="3" id="KW-1003">Cell membrane</keyword>
<organism evidence="9 10">
    <name type="scientific">Pontiella sulfatireligans</name>
    <dbReference type="NCBI Taxonomy" id="2750658"/>
    <lineage>
        <taxon>Bacteria</taxon>
        <taxon>Pseudomonadati</taxon>
        <taxon>Kiritimatiellota</taxon>
        <taxon>Kiritimatiellia</taxon>
        <taxon>Kiritimatiellales</taxon>
        <taxon>Pontiellaceae</taxon>
        <taxon>Pontiella</taxon>
    </lineage>
</organism>
<dbReference type="PANTHER" id="PTHR30558">
    <property type="entry name" value="EXBD MEMBRANE COMPONENT OF PMF-DRIVEN MACROMOLECULE IMPORT SYSTEM"/>
    <property type="match status" value="1"/>
</dbReference>
<dbReference type="Gene3D" id="3.30.420.270">
    <property type="match status" value="1"/>
</dbReference>
<dbReference type="GO" id="GO:0022857">
    <property type="term" value="F:transmembrane transporter activity"/>
    <property type="evidence" value="ECO:0007669"/>
    <property type="project" value="InterPro"/>
</dbReference>
<dbReference type="GO" id="GO:0005886">
    <property type="term" value="C:plasma membrane"/>
    <property type="evidence" value="ECO:0007669"/>
    <property type="project" value="UniProtKB-SubCell"/>
</dbReference>
<dbReference type="PANTHER" id="PTHR30558:SF7">
    <property type="entry name" value="TOL-PAL SYSTEM PROTEIN TOLR"/>
    <property type="match status" value="1"/>
</dbReference>
<keyword evidence="7" id="KW-0653">Protein transport</keyword>
<comment type="similarity">
    <text evidence="2 7">Belongs to the ExbD/TolR family.</text>
</comment>